<reference evidence="1" key="1">
    <citation type="submission" date="2019-11" db="EMBL/GenBank/DDBJ databases">
        <title>Characterization of Clostridium perfringens isolates from swine manure treated agricultural soils.</title>
        <authorList>
            <person name="Wushke S.T."/>
        </authorList>
    </citation>
    <scope>NUCLEOTIDE SEQUENCE</scope>
    <source>
        <strain evidence="1">X94</strain>
    </source>
</reference>
<proteinExistence type="predicted"/>
<comment type="caution">
    <text evidence="1">The sequence shown here is derived from an EMBL/GenBank/DDBJ whole genome shotgun (WGS) entry which is preliminary data.</text>
</comment>
<dbReference type="InterPro" id="IPR016024">
    <property type="entry name" value="ARM-type_fold"/>
</dbReference>
<protein>
    <recommendedName>
        <fullName evidence="3">HEAT repeat domain-containing protein</fullName>
    </recommendedName>
</protein>
<dbReference type="SUPFAM" id="SSF48371">
    <property type="entry name" value="ARM repeat"/>
    <property type="match status" value="1"/>
</dbReference>
<accession>A0AAW9I3S3</accession>
<dbReference type="AlphaFoldDB" id="A0AAW9I3S3"/>
<dbReference type="Proteomes" id="UP001288778">
    <property type="component" value="Unassembled WGS sequence"/>
</dbReference>
<evidence type="ECO:0008006" key="3">
    <source>
        <dbReference type="Google" id="ProtNLM"/>
    </source>
</evidence>
<dbReference type="EMBL" id="WNUI01000019">
    <property type="protein sequence ID" value="MDZ4909118.1"/>
    <property type="molecule type" value="Genomic_DNA"/>
</dbReference>
<sequence length="542" mass="63407">MNDFKDILQKYKNELIENGCEDNDGIETIDTIEEANAKITKDSRKYRESDKAIFKQEISYENAEKLVMEIKRYNEYSVYNLNEYKDAIYQEALFCFERCENPIEMIVYSIREVTDKMYINSLQDIVKDFINDYRKEVINAYSNILTNWIWEDCIEFVLDSIKLNFLQELQDQIYNLFTENYKLRVKAANTLIDMEAKEKFVSMVNFLVVNTTDSREDTGIMKDIIYRLGKDSEFGSIAIYKVYLCVRTKNYIKKLLLLGIRNNLRIEIYNDMEKKLQNKEIERWVHNDILNLLNYTDRNAKSKELLEKCKSIPHIDKKKLSDITIDGIDELKGIIIDKSEDVTVRKNSIIKLTKLQDVSTEEKMEIIERVYSESDTLRIAAASALTQLGRTKEITTLFKYLVGASDSELAEEALNQIRRLKSIRDNRLNSALTSVIGRFMENDEAKNTPRVLTILEIYRTGMPNEEIIEVFLKKLSMTMHKEIKIRLLEFFGKNYSILPDAEKDKIKQEITKLTLDESVAQNAMDALKKINVYSSNLPESMN</sequence>
<organism evidence="1 2">
    <name type="scientific">Clostridium perfringens</name>
    <dbReference type="NCBI Taxonomy" id="1502"/>
    <lineage>
        <taxon>Bacteria</taxon>
        <taxon>Bacillati</taxon>
        <taxon>Bacillota</taxon>
        <taxon>Clostridia</taxon>
        <taxon>Eubacteriales</taxon>
        <taxon>Clostridiaceae</taxon>
        <taxon>Clostridium</taxon>
    </lineage>
</organism>
<dbReference type="InterPro" id="IPR011989">
    <property type="entry name" value="ARM-like"/>
</dbReference>
<evidence type="ECO:0000313" key="2">
    <source>
        <dbReference type="Proteomes" id="UP001288778"/>
    </source>
</evidence>
<dbReference type="Gene3D" id="1.25.10.10">
    <property type="entry name" value="Leucine-rich Repeat Variant"/>
    <property type="match status" value="1"/>
</dbReference>
<gene>
    <name evidence="1" type="ORF">GNF68_08545</name>
</gene>
<evidence type="ECO:0000313" key="1">
    <source>
        <dbReference type="EMBL" id="MDZ4909118.1"/>
    </source>
</evidence>
<name>A0AAW9I3S3_CLOPF</name>
<dbReference type="RefSeq" id="WP_322395423.1">
    <property type="nucleotide sequence ID" value="NZ_JBKYMF010000001.1"/>
</dbReference>